<dbReference type="GO" id="GO:0005634">
    <property type="term" value="C:nucleus"/>
    <property type="evidence" value="ECO:0007669"/>
    <property type="project" value="TreeGrafter"/>
</dbReference>
<proteinExistence type="predicted"/>
<dbReference type="InterPro" id="IPR055135">
    <property type="entry name" value="PRMT_dom"/>
</dbReference>
<feature type="coiled-coil region" evidence="7">
    <location>
        <begin position="194"/>
        <end position="221"/>
    </location>
</feature>
<dbReference type="Proteomes" id="UP000708208">
    <property type="component" value="Unassembled WGS sequence"/>
</dbReference>
<dbReference type="InterPro" id="IPR025799">
    <property type="entry name" value="Arg_MeTrfase"/>
</dbReference>
<dbReference type="PANTHER" id="PTHR11006:SF53">
    <property type="entry name" value="PROTEIN ARGININE N-METHYLTRANSFERASE 3"/>
    <property type="match status" value="1"/>
</dbReference>
<comment type="caution">
    <text evidence="10">The sequence shown here is derived from an EMBL/GenBank/DDBJ whole genome shotgun (WGS) entry which is preliminary data.</text>
</comment>
<dbReference type="PROSITE" id="PS51678">
    <property type="entry name" value="SAM_MT_PRMT"/>
    <property type="match status" value="1"/>
</dbReference>
<dbReference type="FunFam" id="3.40.50.150:FF:000003">
    <property type="entry name" value="Blast:Protein arginine N-methyltransferase 1"/>
    <property type="match status" value="1"/>
</dbReference>
<dbReference type="OrthoDB" id="7848332at2759"/>
<comment type="catalytic activity">
    <reaction evidence="5">
        <text>L-arginyl-[protein] + S-adenosyl-L-methionine = N(omega)-methyl-L-arginyl-[protein] + S-adenosyl-L-homocysteine + H(+)</text>
        <dbReference type="Rhea" id="RHEA:48100"/>
        <dbReference type="Rhea" id="RHEA-COMP:10532"/>
        <dbReference type="Rhea" id="RHEA-COMP:11990"/>
        <dbReference type="ChEBI" id="CHEBI:15378"/>
        <dbReference type="ChEBI" id="CHEBI:29965"/>
        <dbReference type="ChEBI" id="CHEBI:57856"/>
        <dbReference type="ChEBI" id="CHEBI:59789"/>
        <dbReference type="ChEBI" id="CHEBI:65280"/>
    </reaction>
    <physiologicalReaction direction="left-to-right" evidence="5">
        <dbReference type="Rhea" id="RHEA:48101"/>
    </physiologicalReaction>
</comment>
<evidence type="ECO:0000313" key="11">
    <source>
        <dbReference type="Proteomes" id="UP000708208"/>
    </source>
</evidence>
<evidence type="ECO:0000256" key="8">
    <source>
        <dbReference type="SAM" id="MobiDB-lite"/>
    </source>
</evidence>
<dbReference type="Pfam" id="PF22528">
    <property type="entry name" value="PRMT_C"/>
    <property type="match status" value="1"/>
</dbReference>
<keyword evidence="7" id="KW-0175">Coiled coil</keyword>
<feature type="compositionally biased region" description="Low complexity" evidence="8">
    <location>
        <begin position="1"/>
        <end position="18"/>
    </location>
</feature>
<dbReference type="EMBL" id="CAJVCH010165074">
    <property type="protein sequence ID" value="CAG7728550.1"/>
    <property type="molecule type" value="Genomic_DNA"/>
</dbReference>
<keyword evidence="4 6" id="KW-0949">S-adenosyl-L-methionine</keyword>
<evidence type="ECO:0000256" key="1">
    <source>
        <dbReference type="ARBA" id="ARBA00011925"/>
    </source>
</evidence>
<accession>A0A8J2JX80</accession>
<evidence type="ECO:0000256" key="4">
    <source>
        <dbReference type="ARBA" id="ARBA00022691"/>
    </source>
</evidence>
<keyword evidence="3 6" id="KW-0808">Transferase</keyword>
<dbReference type="Pfam" id="PF06325">
    <property type="entry name" value="PrmA"/>
    <property type="match status" value="1"/>
</dbReference>
<evidence type="ECO:0000256" key="2">
    <source>
        <dbReference type="ARBA" id="ARBA00022603"/>
    </source>
</evidence>
<dbReference type="GO" id="GO:0032259">
    <property type="term" value="P:methylation"/>
    <property type="evidence" value="ECO:0007669"/>
    <property type="project" value="UniProtKB-KW"/>
</dbReference>
<evidence type="ECO:0000259" key="9">
    <source>
        <dbReference type="Pfam" id="PF22528"/>
    </source>
</evidence>
<name>A0A8J2JX80_9HEXA</name>
<reference evidence="10" key="1">
    <citation type="submission" date="2021-06" db="EMBL/GenBank/DDBJ databases">
        <authorList>
            <person name="Hodson N. C."/>
            <person name="Mongue J. A."/>
            <person name="Jaron S. K."/>
        </authorList>
    </citation>
    <scope>NUCLEOTIDE SEQUENCE</scope>
</reference>
<dbReference type="AlphaFoldDB" id="A0A8J2JX80"/>
<sequence>MTSTGSESDTESSVTDCSDISDSESDSDYSIGKPEPEDCTEAEGSNEGSDLVNPVCLVCPARVPLEDLWTHLKSTHQFDIFGMRQKFKMDQLSFIKLINFVRREMVNVYKASGDTTTRGELVDKLIATITDSVSPLWDSDKYLLPAVEEDPALSYWFDEMEEEEDVEANVGGVKTCQPSLNASSVGHEPLLEENSQLLLKSQQYEQALAEAYENMKLMKEVMNRICGDDKKTSKQVILKRYNEALSKHNVDYFESYDDLQIHATMINDTQRTDAYRDAILKNSASFKNKVVLDVGCGTSILSMFAAKAGASKVFAVDRSNILDKAVQIVRENELHNVIECIKGTVETIKLPVENVDIIISEFMGYFLLFEGMLASYIEARKKFLRPGGAMYPNTAEIFIMGISEMDKFEEQSKMWDNVYGFKMSAMKVPRKPSPILEVVKHEKCITSAAKILSLDLMTCHYEDAAFESEFSLTVTEEKSITAVLGYFDVGFTMGSDFQNTLSTGPNFPETHWYQTTFPLLKPILAKKGDVIQGVFECRPNLQNPRSLDITLTIAGERYTYLLD</sequence>
<evidence type="ECO:0000256" key="3">
    <source>
        <dbReference type="ARBA" id="ARBA00022679"/>
    </source>
</evidence>
<gene>
    <name evidence="10" type="ORF">AFUS01_LOCUS17319</name>
</gene>
<dbReference type="GO" id="GO:0035242">
    <property type="term" value="F:protein-arginine omega-N asymmetric methyltransferase activity"/>
    <property type="evidence" value="ECO:0007669"/>
    <property type="project" value="UniProtKB-EC"/>
</dbReference>
<evidence type="ECO:0000256" key="7">
    <source>
        <dbReference type="SAM" id="Coils"/>
    </source>
</evidence>
<evidence type="ECO:0000313" key="10">
    <source>
        <dbReference type="EMBL" id="CAG7728550.1"/>
    </source>
</evidence>
<keyword evidence="11" id="KW-1185">Reference proteome</keyword>
<dbReference type="PANTHER" id="PTHR11006">
    <property type="entry name" value="PROTEIN ARGININE N-METHYLTRANSFERASE"/>
    <property type="match status" value="1"/>
</dbReference>
<keyword evidence="2 6" id="KW-0489">Methyltransferase</keyword>
<dbReference type="GO" id="GO:0042054">
    <property type="term" value="F:histone methyltransferase activity"/>
    <property type="evidence" value="ECO:0007669"/>
    <property type="project" value="TreeGrafter"/>
</dbReference>
<dbReference type="CDD" id="cd02440">
    <property type="entry name" value="AdoMet_MTases"/>
    <property type="match status" value="1"/>
</dbReference>
<evidence type="ECO:0000256" key="5">
    <source>
        <dbReference type="ARBA" id="ARBA00049303"/>
    </source>
</evidence>
<feature type="region of interest" description="Disordered" evidence="8">
    <location>
        <begin position="1"/>
        <end position="49"/>
    </location>
</feature>
<organism evidence="10 11">
    <name type="scientific">Allacma fusca</name>
    <dbReference type="NCBI Taxonomy" id="39272"/>
    <lineage>
        <taxon>Eukaryota</taxon>
        <taxon>Metazoa</taxon>
        <taxon>Ecdysozoa</taxon>
        <taxon>Arthropoda</taxon>
        <taxon>Hexapoda</taxon>
        <taxon>Collembola</taxon>
        <taxon>Symphypleona</taxon>
        <taxon>Sminthuridae</taxon>
        <taxon>Allacma</taxon>
    </lineage>
</organism>
<protein>
    <recommendedName>
        <fullName evidence="1">type I protein arginine methyltransferase</fullName>
        <ecNumber evidence="1">2.1.1.319</ecNumber>
    </recommendedName>
</protein>
<feature type="domain" description="Protein arginine N-methyltransferase" evidence="9">
    <location>
        <begin position="394"/>
        <end position="552"/>
    </location>
</feature>
<evidence type="ECO:0000256" key="6">
    <source>
        <dbReference type="PROSITE-ProRule" id="PRU01015"/>
    </source>
</evidence>
<dbReference type="EC" id="2.1.1.319" evidence="1"/>